<evidence type="ECO:0000256" key="7">
    <source>
        <dbReference type="RuleBase" id="RU363032"/>
    </source>
</evidence>
<dbReference type="PANTHER" id="PTHR43227:SF11">
    <property type="entry name" value="BLL4140 PROTEIN"/>
    <property type="match status" value="1"/>
</dbReference>
<evidence type="ECO:0000256" key="5">
    <source>
        <dbReference type="ARBA" id="ARBA00022989"/>
    </source>
</evidence>
<keyword evidence="2 7" id="KW-0813">Transport</keyword>
<keyword evidence="5 7" id="KW-1133">Transmembrane helix</keyword>
<dbReference type="SUPFAM" id="SSF161098">
    <property type="entry name" value="MetI-like"/>
    <property type="match status" value="1"/>
</dbReference>
<feature type="transmembrane region" description="Helical" evidence="7">
    <location>
        <begin position="292"/>
        <end position="311"/>
    </location>
</feature>
<organism evidence="9 10">
    <name type="scientific">Paenibacillus allorhizoplanae</name>
    <dbReference type="NCBI Taxonomy" id="2905648"/>
    <lineage>
        <taxon>Bacteria</taxon>
        <taxon>Bacillati</taxon>
        <taxon>Bacillota</taxon>
        <taxon>Bacilli</taxon>
        <taxon>Bacillales</taxon>
        <taxon>Paenibacillaceae</taxon>
        <taxon>Paenibacillus</taxon>
    </lineage>
</organism>
<comment type="caution">
    <text evidence="9">The sequence shown here is derived from an EMBL/GenBank/DDBJ whole genome shotgun (WGS) entry which is preliminary data.</text>
</comment>
<gene>
    <name evidence="9" type="primary">yteP_50</name>
    <name evidence="9" type="ORF">PAECIP111891_03591</name>
</gene>
<dbReference type="Pfam" id="PF00528">
    <property type="entry name" value="BPD_transp_1"/>
    <property type="match status" value="1"/>
</dbReference>
<dbReference type="Proteomes" id="UP000838821">
    <property type="component" value="Unassembled WGS sequence"/>
</dbReference>
<sequence length="326" mass="37044">MNNKLLSTKHEALLAGASEGSTGVVKSSLFRYLRRNHPLYLMLLPGILYFVIFKYIPLLGSVIAFQDYNIYKGFLKSDWVGFQWFEQLVTYPQFKRLIANTIILSFYQIIFAFPAPIILACLLNELRHFAFKRLVQTLLYLPHFLSWTIVYGLVYMMFSSQTGFVNMVLVWIGYEPISFLQMPEYFRTLLISSGIWKEMGWSTIIFLAALAGISPSYYEAARIDGAGRWKQFVHVTFPGLLPAIVILLLLKIGHVLDVGFEQVYLFLNPTTLKVGEVLDTYAYRQGILGGQYSVTTAIGLFKSVIGFTLLITANRISKKVSGEGLF</sequence>
<feature type="transmembrane region" description="Helical" evidence="7">
    <location>
        <begin position="39"/>
        <end position="65"/>
    </location>
</feature>
<proteinExistence type="inferred from homology"/>
<comment type="similarity">
    <text evidence="7">Belongs to the binding-protein-dependent transport system permease family.</text>
</comment>
<reference evidence="9" key="1">
    <citation type="submission" date="2022-01" db="EMBL/GenBank/DDBJ databases">
        <authorList>
            <person name="Criscuolo A."/>
        </authorList>
    </citation>
    <scope>NUCLEOTIDE SEQUENCE</scope>
    <source>
        <strain evidence="9">CIP111891</strain>
    </source>
</reference>
<keyword evidence="3" id="KW-1003">Cell membrane</keyword>
<keyword evidence="4 7" id="KW-0812">Transmembrane</keyword>
<evidence type="ECO:0000256" key="2">
    <source>
        <dbReference type="ARBA" id="ARBA00022448"/>
    </source>
</evidence>
<feature type="transmembrane region" description="Helical" evidence="7">
    <location>
        <begin position="199"/>
        <end position="220"/>
    </location>
</feature>
<evidence type="ECO:0000313" key="10">
    <source>
        <dbReference type="Proteomes" id="UP000838821"/>
    </source>
</evidence>
<evidence type="ECO:0000313" key="9">
    <source>
        <dbReference type="EMBL" id="CAH1210798.1"/>
    </source>
</evidence>
<feature type="transmembrane region" description="Helical" evidence="7">
    <location>
        <begin position="97"/>
        <end position="123"/>
    </location>
</feature>
<comment type="subcellular location">
    <subcellularLocation>
        <location evidence="1 7">Cell membrane</location>
        <topology evidence="1 7">Multi-pass membrane protein</topology>
    </subcellularLocation>
</comment>
<dbReference type="PANTHER" id="PTHR43227">
    <property type="entry name" value="BLL4140 PROTEIN"/>
    <property type="match status" value="1"/>
</dbReference>
<dbReference type="PROSITE" id="PS50928">
    <property type="entry name" value="ABC_TM1"/>
    <property type="match status" value="1"/>
</dbReference>
<feature type="transmembrane region" description="Helical" evidence="7">
    <location>
        <begin position="144"/>
        <end position="174"/>
    </location>
</feature>
<dbReference type="InterPro" id="IPR000515">
    <property type="entry name" value="MetI-like"/>
</dbReference>
<dbReference type="CDD" id="cd06261">
    <property type="entry name" value="TM_PBP2"/>
    <property type="match status" value="1"/>
</dbReference>
<evidence type="ECO:0000256" key="3">
    <source>
        <dbReference type="ARBA" id="ARBA00022475"/>
    </source>
</evidence>
<dbReference type="InterPro" id="IPR050809">
    <property type="entry name" value="UgpAE/MalFG_permease"/>
</dbReference>
<dbReference type="Gene3D" id="1.10.3720.10">
    <property type="entry name" value="MetI-like"/>
    <property type="match status" value="1"/>
</dbReference>
<feature type="domain" description="ABC transmembrane type-1" evidence="8">
    <location>
        <begin position="98"/>
        <end position="313"/>
    </location>
</feature>
<dbReference type="EMBL" id="CAKMMW010000010">
    <property type="protein sequence ID" value="CAH1210798.1"/>
    <property type="molecule type" value="Genomic_DNA"/>
</dbReference>
<evidence type="ECO:0000256" key="6">
    <source>
        <dbReference type="ARBA" id="ARBA00023136"/>
    </source>
</evidence>
<protein>
    <submittedName>
        <fullName evidence="9">Multiple-sugar transport system permease YteP</fullName>
    </submittedName>
</protein>
<evidence type="ECO:0000259" key="8">
    <source>
        <dbReference type="PROSITE" id="PS50928"/>
    </source>
</evidence>
<evidence type="ECO:0000256" key="4">
    <source>
        <dbReference type="ARBA" id="ARBA00022692"/>
    </source>
</evidence>
<name>A0ABN8GR58_9BACL</name>
<keyword evidence="10" id="KW-1185">Reference proteome</keyword>
<feature type="transmembrane region" description="Helical" evidence="7">
    <location>
        <begin position="232"/>
        <end position="250"/>
    </location>
</feature>
<dbReference type="InterPro" id="IPR035906">
    <property type="entry name" value="MetI-like_sf"/>
</dbReference>
<keyword evidence="6 7" id="KW-0472">Membrane</keyword>
<evidence type="ECO:0000256" key="1">
    <source>
        <dbReference type="ARBA" id="ARBA00004651"/>
    </source>
</evidence>
<accession>A0ABN8GR58</accession>